<dbReference type="EMBL" id="LZZM01000046">
    <property type="protein sequence ID" value="OOM81836.1"/>
    <property type="molecule type" value="Genomic_DNA"/>
</dbReference>
<dbReference type="Proteomes" id="UP000190890">
    <property type="component" value="Unassembled WGS sequence"/>
</dbReference>
<protein>
    <recommendedName>
        <fullName evidence="3">GIY-YIG domain-containing protein</fullName>
    </recommendedName>
</protein>
<evidence type="ECO:0000313" key="1">
    <source>
        <dbReference type="EMBL" id="OOM81836.1"/>
    </source>
</evidence>
<comment type="caution">
    <text evidence="1">The sequence shown here is derived from an EMBL/GenBank/DDBJ whole genome shotgun (WGS) entry which is preliminary data.</text>
</comment>
<keyword evidence="2" id="KW-1185">Reference proteome</keyword>
<reference evidence="1 2" key="1">
    <citation type="submission" date="2016-05" db="EMBL/GenBank/DDBJ databases">
        <title>Microbial solvent formation.</title>
        <authorList>
            <person name="Poehlein A."/>
            <person name="Montoya Solano J.D."/>
            <person name="Flitsch S."/>
            <person name="Krabben P."/>
            <person name="Duerre P."/>
            <person name="Daniel R."/>
        </authorList>
    </citation>
    <scope>NUCLEOTIDE SEQUENCE [LARGE SCALE GENOMIC DNA]</scope>
    <source>
        <strain evidence="1 2">DSM 2619</strain>
    </source>
</reference>
<sequence length="185" mass="22850">MELTIEQREEYNEYHRNYRKNNPEKFKKYREDRKDYQHNYYIQNYENIRLQQKGYRDNNLKFDAVYFFMFNEEISYIGSSARFKERMSAHCCGDSNLKMSAEEMVQAKLLNKILYKDFNEYNLNRADLYFIEQYEKDRNCNNEILGKNNKVPYKEENLSRSKEELIKIANEIEFKEFDKLDRYLN</sequence>
<dbReference type="OrthoDB" id="9854036at2"/>
<dbReference type="STRING" id="29367.CLPUN_08140"/>
<gene>
    <name evidence="1" type="ORF">CLPUN_08140</name>
</gene>
<evidence type="ECO:0000313" key="2">
    <source>
        <dbReference type="Proteomes" id="UP000190890"/>
    </source>
</evidence>
<evidence type="ECO:0008006" key="3">
    <source>
        <dbReference type="Google" id="ProtNLM"/>
    </source>
</evidence>
<dbReference type="RefSeq" id="WP_077846094.1">
    <property type="nucleotide sequence ID" value="NZ_LZZM01000046.1"/>
</dbReference>
<organism evidence="1 2">
    <name type="scientific">Clostridium puniceum</name>
    <dbReference type="NCBI Taxonomy" id="29367"/>
    <lineage>
        <taxon>Bacteria</taxon>
        <taxon>Bacillati</taxon>
        <taxon>Bacillota</taxon>
        <taxon>Clostridia</taxon>
        <taxon>Eubacteriales</taxon>
        <taxon>Clostridiaceae</taxon>
        <taxon>Clostridium</taxon>
    </lineage>
</organism>
<name>A0A1S8TVR8_9CLOT</name>
<proteinExistence type="predicted"/>
<accession>A0A1S8TVR8</accession>
<dbReference type="AlphaFoldDB" id="A0A1S8TVR8"/>